<proteinExistence type="inferred from homology"/>
<gene>
    <name evidence="7" type="ORF">QLX08_008708</name>
</gene>
<accession>A0AAW0ZJ11</accession>
<dbReference type="Proteomes" id="UP001432146">
    <property type="component" value="Unassembled WGS sequence"/>
</dbReference>
<protein>
    <recommendedName>
        <fullName evidence="6">Tetraspanin</fullName>
    </recommendedName>
</protein>
<keyword evidence="3 6" id="KW-0812">Transmembrane</keyword>
<reference evidence="7 8" key="1">
    <citation type="submission" date="2024-05" db="EMBL/GenBank/DDBJ databases">
        <title>The nuclear and mitochondrial genome assemblies of Tetragonisca angustula (Apidae: Meliponini), a tiny yet remarkable pollinator in the Neotropics.</title>
        <authorList>
            <person name="Ferrari R."/>
            <person name="Ricardo P.C."/>
            <person name="Dias F.C."/>
            <person name="Araujo N.S."/>
            <person name="Soares D.O."/>
            <person name="Zhou Q.-S."/>
            <person name="Zhu C.-D."/>
            <person name="Coutinho L."/>
            <person name="Airas M.C."/>
            <person name="Batista T.M."/>
        </authorList>
    </citation>
    <scope>NUCLEOTIDE SEQUENCE [LARGE SCALE GENOMIC DNA]</scope>
    <source>
        <strain evidence="7">ASF017062</strain>
        <tissue evidence="7">Abdomen</tissue>
    </source>
</reference>
<evidence type="ECO:0000313" key="8">
    <source>
        <dbReference type="Proteomes" id="UP001432146"/>
    </source>
</evidence>
<dbReference type="AlphaFoldDB" id="A0AAW0ZJ11"/>
<name>A0AAW0ZJ11_9HYME</name>
<feature type="transmembrane region" description="Helical" evidence="6">
    <location>
        <begin position="233"/>
        <end position="259"/>
    </location>
</feature>
<organism evidence="7 8">
    <name type="scientific">Tetragonisca angustula</name>
    <dbReference type="NCBI Taxonomy" id="166442"/>
    <lineage>
        <taxon>Eukaryota</taxon>
        <taxon>Metazoa</taxon>
        <taxon>Ecdysozoa</taxon>
        <taxon>Arthropoda</taxon>
        <taxon>Hexapoda</taxon>
        <taxon>Insecta</taxon>
        <taxon>Pterygota</taxon>
        <taxon>Neoptera</taxon>
        <taxon>Endopterygota</taxon>
        <taxon>Hymenoptera</taxon>
        <taxon>Apocrita</taxon>
        <taxon>Aculeata</taxon>
        <taxon>Apoidea</taxon>
        <taxon>Anthophila</taxon>
        <taxon>Apidae</taxon>
        <taxon>Tetragonisca</taxon>
    </lineage>
</organism>
<comment type="subcellular location">
    <subcellularLocation>
        <location evidence="1 6">Membrane</location>
        <topology evidence="1 6">Multi-pass membrane protein</topology>
    </subcellularLocation>
</comment>
<evidence type="ECO:0000256" key="6">
    <source>
        <dbReference type="RuleBase" id="RU361218"/>
    </source>
</evidence>
<dbReference type="InterPro" id="IPR018503">
    <property type="entry name" value="Tetraspanin_CS"/>
</dbReference>
<dbReference type="SUPFAM" id="SSF48652">
    <property type="entry name" value="Tetraspanin"/>
    <property type="match status" value="1"/>
</dbReference>
<dbReference type="EMBL" id="JAWNGG020000187">
    <property type="protein sequence ID" value="KAK9297654.1"/>
    <property type="molecule type" value="Genomic_DNA"/>
</dbReference>
<comment type="caution">
    <text evidence="7">The sequence shown here is derived from an EMBL/GenBank/DDBJ whole genome shotgun (WGS) entry which is preliminary data.</text>
</comment>
<dbReference type="InterPro" id="IPR018499">
    <property type="entry name" value="Tetraspanin/Peripherin"/>
</dbReference>
<dbReference type="PRINTS" id="PR00259">
    <property type="entry name" value="TMFOUR"/>
</dbReference>
<comment type="similarity">
    <text evidence="2 6">Belongs to the tetraspanin (TM4SF) family.</text>
</comment>
<keyword evidence="5 6" id="KW-0472">Membrane</keyword>
<evidence type="ECO:0000256" key="1">
    <source>
        <dbReference type="ARBA" id="ARBA00004141"/>
    </source>
</evidence>
<feature type="transmembrane region" description="Helical" evidence="6">
    <location>
        <begin position="56"/>
        <end position="78"/>
    </location>
</feature>
<dbReference type="InterPro" id="IPR000301">
    <property type="entry name" value="Tetraspanin_animals"/>
</dbReference>
<feature type="transmembrane region" description="Helical" evidence="6">
    <location>
        <begin position="12"/>
        <end position="36"/>
    </location>
</feature>
<feature type="transmembrane region" description="Helical" evidence="6">
    <location>
        <begin position="85"/>
        <end position="107"/>
    </location>
</feature>
<dbReference type="GO" id="GO:0005886">
    <property type="term" value="C:plasma membrane"/>
    <property type="evidence" value="ECO:0007669"/>
    <property type="project" value="TreeGrafter"/>
</dbReference>
<dbReference type="PROSITE" id="PS00421">
    <property type="entry name" value="TM4_1"/>
    <property type="match status" value="1"/>
</dbReference>
<dbReference type="InterPro" id="IPR008952">
    <property type="entry name" value="Tetraspanin_EC2_sf"/>
</dbReference>
<dbReference type="PANTHER" id="PTHR19282:SF551">
    <property type="entry name" value="RE08073P-RELATED"/>
    <property type="match status" value="1"/>
</dbReference>
<evidence type="ECO:0000313" key="7">
    <source>
        <dbReference type="EMBL" id="KAK9297654.1"/>
    </source>
</evidence>
<sequence>MVLSECYGFLKYALICVNHIFWVVGLAAVVVAVWILTGQTFLISLAEEQPNLNAGLYILLAAGILMLIVALLGCCGAFRGSQCMLVAFFSCLLVVIVAQIAAGAWLYTNSNRLEELVKSSVISTVKNKYGVDTAHTGTVDAFQSDLGCCGATGPADWTGSKYAASESSNPISITVSGDPNNVFKVPESCCKDKDSVACKAAQNIKVADVVSPEIYSEGCIDKLLDVLNSQKNIVIGVAAGIGILELLGLIFSLVLCCAIGSSDRYKA</sequence>
<keyword evidence="8" id="KW-1185">Reference proteome</keyword>
<evidence type="ECO:0000256" key="3">
    <source>
        <dbReference type="ARBA" id="ARBA00022692"/>
    </source>
</evidence>
<evidence type="ECO:0000256" key="4">
    <source>
        <dbReference type="ARBA" id="ARBA00022989"/>
    </source>
</evidence>
<dbReference type="PIRSF" id="PIRSF002419">
    <property type="entry name" value="Tetraspanin"/>
    <property type="match status" value="1"/>
</dbReference>
<dbReference type="PANTHER" id="PTHR19282">
    <property type="entry name" value="TETRASPANIN"/>
    <property type="match status" value="1"/>
</dbReference>
<keyword evidence="4 6" id="KW-1133">Transmembrane helix</keyword>
<dbReference type="Pfam" id="PF00335">
    <property type="entry name" value="Tetraspanin"/>
    <property type="match status" value="1"/>
</dbReference>
<evidence type="ECO:0000256" key="2">
    <source>
        <dbReference type="ARBA" id="ARBA00006840"/>
    </source>
</evidence>
<evidence type="ECO:0000256" key="5">
    <source>
        <dbReference type="ARBA" id="ARBA00023136"/>
    </source>
</evidence>
<dbReference type="Gene3D" id="1.10.1450.10">
    <property type="entry name" value="Tetraspanin"/>
    <property type="match status" value="1"/>
</dbReference>